<protein>
    <submittedName>
        <fullName evidence="2">Uncharacterized protein</fullName>
    </submittedName>
</protein>
<dbReference type="WBParaSite" id="nRc.2.0.1.t20365-RA">
    <property type="protein sequence ID" value="nRc.2.0.1.t20365-RA"/>
    <property type="gene ID" value="nRc.2.0.1.g20365"/>
</dbReference>
<evidence type="ECO:0000313" key="2">
    <source>
        <dbReference type="WBParaSite" id="nRc.2.0.1.t20365-RA"/>
    </source>
</evidence>
<evidence type="ECO:0000313" key="1">
    <source>
        <dbReference type="Proteomes" id="UP000887565"/>
    </source>
</evidence>
<sequence length="71" mass="7972">MACLQGNSNRQCETGAKVRNSSGAQTKEFEHDYLNLKYLLHCYFSIKICKDLGQLSISGGRRPSLTAHIIR</sequence>
<organism evidence="1 2">
    <name type="scientific">Romanomermis culicivorax</name>
    <name type="common">Nematode worm</name>
    <dbReference type="NCBI Taxonomy" id="13658"/>
    <lineage>
        <taxon>Eukaryota</taxon>
        <taxon>Metazoa</taxon>
        <taxon>Ecdysozoa</taxon>
        <taxon>Nematoda</taxon>
        <taxon>Enoplea</taxon>
        <taxon>Dorylaimia</taxon>
        <taxon>Mermithida</taxon>
        <taxon>Mermithoidea</taxon>
        <taxon>Mermithidae</taxon>
        <taxon>Romanomermis</taxon>
    </lineage>
</organism>
<keyword evidence="1" id="KW-1185">Reference proteome</keyword>
<dbReference type="Proteomes" id="UP000887565">
    <property type="component" value="Unplaced"/>
</dbReference>
<proteinExistence type="predicted"/>
<name>A0A915J1T6_ROMCU</name>
<dbReference type="AlphaFoldDB" id="A0A915J1T6"/>
<accession>A0A915J1T6</accession>
<reference evidence="2" key="1">
    <citation type="submission" date="2022-11" db="UniProtKB">
        <authorList>
            <consortium name="WormBaseParasite"/>
        </authorList>
    </citation>
    <scope>IDENTIFICATION</scope>
</reference>